<dbReference type="AlphaFoldDB" id="A0AAD8XIU8"/>
<keyword evidence="2" id="KW-1185">Reference proteome</keyword>
<proteinExistence type="predicted"/>
<organism evidence="1 2">
    <name type="scientific">Glomerella acutata</name>
    <name type="common">Colletotrichum acutatum</name>
    <dbReference type="NCBI Taxonomy" id="27357"/>
    <lineage>
        <taxon>Eukaryota</taxon>
        <taxon>Fungi</taxon>
        <taxon>Dikarya</taxon>
        <taxon>Ascomycota</taxon>
        <taxon>Pezizomycotina</taxon>
        <taxon>Sordariomycetes</taxon>
        <taxon>Hypocreomycetidae</taxon>
        <taxon>Glomerellales</taxon>
        <taxon>Glomerellaceae</taxon>
        <taxon>Colletotrichum</taxon>
        <taxon>Colletotrichum acutatum species complex</taxon>
    </lineage>
</organism>
<reference evidence="1" key="1">
    <citation type="submission" date="2021-12" db="EMBL/GenBank/DDBJ databases">
        <title>Comparative genomics, transcriptomics and evolutionary studies reveal genomic signatures of adaptation to plant cell wall in hemibiotrophic fungi.</title>
        <authorList>
            <consortium name="DOE Joint Genome Institute"/>
            <person name="Baroncelli R."/>
            <person name="Diaz J.F."/>
            <person name="Benocci T."/>
            <person name="Peng M."/>
            <person name="Battaglia E."/>
            <person name="Haridas S."/>
            <person name="Andreopoulos W."/>
            <person name="Labutti K."/>
            <person name="Pangilinan J."/>
            <person name="Floch G.L."/>
            <person name="Makela M.R."/>
            <person name="Henrissat B."/>
            <person name="Grigoriev I.V."/>
            <person name="Crouch J.A."/>
            <person name="De Vries R.P."/>
            <person name="Sukno S.A."/>
            <person name="Thon M.R."/>
        </authorList>
    </citation>
    <scope>NUCLEOTIDE SEQUENCE</scope>
    <source>
        <strain evidence="1">CBS 112980</strain>
    </source>
</reference>
<evidence type="ECO:0000313" key="2">
    <source>
        <dbReference type="Proteomes" id="UP001244207"/>
    </source>
</evidence>
<name>A0AAD8XIU8_GLOAC</name>
<gene>
    <name evidence="1" type="ORF">BDZ83DRAFT_317261</name>
</gene>
<dbReference type="RefSeq" id="XP_060365110.1">
    <property type="nucleotide sequence ID" value="XM_060502345.1"/>
</dbReference>
<dbReference type="GeneID" id="85386244"/>
<evidence type="ECO:0000313" key="1">
    <source>
        <dbReference type="EMBL" id="KAK1725055.1"/>
    </source>
</evidence>
<dbReference type="EMBL" id="JAHMHS010000045">
    <property type="protein sequence ID" value="KAK1725055.1"/>
    <property type="molecule type" value="Genomic_DNA"/>
</dbReference>
<dbReference type="Proteomes" id="UP001244207">
    <property type="component" value="Unassembled WGS sequence"/>
</dbReference>
<comment type="caution">
    <text evidence="1">The sequence shown here is derived from an EMBL/GenBank/DDBJ whole genome shotgun (WGS) entry which is preliminary data.</text>
</comment>
<sequence length="129" mass="14930">MSYLGCPRFLDHVRIDFTTSLKKTLRRGGWKHQTSIDASLRISHLILDSSHRQGAMLDLTRAASSRATRPDYPTQLSPDYWVTYDPRLLAPHLQQGYFFLSVSSFCPLQIAQAPKRRWQGRKARRSEKI</sequence>
<protein>
    <submittedName>
        <fullName evidence="1">Uncharacterized protein</fullName>
    </submittedName>
</protein>
<accession>A0AAD8XIU8</accession>